<feature type="transmembrane region" description="Helical" evidence="8">
    <location>
        <begin position="327"/>
        <end position="346"/>
    </location>
</feature>
<feature type="transmembrane region" description="Helical" evidence="8">
    <location>
        <begin position="506"/>
        <end position="528"/>
    </location>
</feature>
<gene>
    <name evidence="10" type="ORF">SS50377_18701</name>
    <name evidence="11" type="ORF">SS50377_25254</name>
</gene>
<feature type="domain" description="Amino acid transporter transmembrane" evidence="9">
    <location>
        <begin position="17"/>
        <end position="399"/>
    </location>
</feature>
<dbReference type="InterPro" id="IPR013057">
    <property type="entry name" value="AA_transpt_TM"/>
</dbReference>
<reference evidence="10 11" key="1">
    <citation type="journal article" date="2014" name="PLoS Genet.">
        <title>The Genome of Spironucleus salmonicida Highlights a Fish Pathogen Adapted to Fluctuating Environments.</title>
        <authorList>
            <person name="Xu F."/>
            <person name="Jerlstrom-Hultqvist J."/>
            <person name="Einarsson E."/>
            <person name="Astvaldsson A."/>
            <person name="Svard S.G."/>
            <person name="Andersson J.O."/>
        </authorList>
    </citation>
    <scope>NUCLEOTIDE SEQUENCE</scope>
    <source>
        <strain evidence="11">ATCC 50377</strain>
    </source>
</reference>
<evidence type="ECO:0000313" key="12">
    <source>
        <dbReference type="Proteomes" id="UP000018208"/>
    </source>
</evidence>
<dbReference type="EMBL" id="KI546167">
    <property type="protein sequence ID" value="EST41865.1"/>
    <property type="molecule type" value="Genomic_DNA"/>
</dbReference>
<name>V6LBM1_9EUKA</name>
<dbReference type="VEuPathDB" id="GiardiaDB:SS50377_25254"/>
<feature type="transmembrane region" description="Helical" evidence="8">
    <location>
        <begin position="242"/>
        <end position="274"/>
    </location>
</feature>
<protein>
    <submittedName>
        <fullName evidence="10">Amino acid transporter family protein</fullName>
    </submittedName>
</protein>
<dbReference type="EMBL" id="AUWU02000005">
    <property type="protein sequence ID" value="KAH0573135.1"/>
    <property type="molecule type" value="Genomic_DNA"/>
</dbReference>
<evidence type="ECO:0000256" key="6">
    <source>
        <dbReference type="ARBA" id="ARBA00022989"/>
    </source>
</evidence>
<dbReference type="OrthoDB" id="655540at2759"/>
<feature type="transmembrane region" description="Helical" evidence="8">
    <location>
        <begin position="159"/>
        <end position="179"/>
    </location>
</feature>
<feature type="transmembrane region" description="Helical" evidence="8">
    <location>
        <begin position="199"/>
        <end position="221"/>
    </location>
</feature>
<dbReference type="GO" id="GO:0016020">
    <property type="term" value="C:membrane"/>
    <property type="evidence" value="ECO:0007669"/>
    <property type="project" value="UniProtKB-SubCell"/>
</dbReference>
<keyword evidence="5" id="KW-0029">Amino-acid transport</keyword>
<evidence type="ECO:0000256" key="5">
    <source>
        <dbReference type="ARBA" id="ARBA00022970"/>
    </source>
</evidence>
<keyword evidence="7 8" id="KW-0472">Membrane</keyword>
<keyword evidence="12" id="KW-1185">Reference proteome</keyword>
<organism evidence="10">
    <name type="scientific">Spironucleus salmonicida</name>
    <dbReference type="NCBI Taxonomy" id="348837"/>
    <lineage>
        <taxon>Eukaryota</taxon>
        <taxon>Metamonada</taxon>
        <taxon>Diplomonadida</taxon>
        <taxon>Hexamitidae</taxon>
        <taxon>Hexamitinae</taxon>
        <taxon>Spironucleus</taxon>
    </lineage>
</organism>
<sequence>MSTSDEPSKSFKAKQSTSTSFTLLSQMMWASLLSLPSLVQKLGLPAVSVLYILSIIFILWIYDSFVEAAYYTQTRSYRQMILKILGKKASIVLDVSIIVNYYGVTTAYMVIASQNYISFLKQVADFDANPYITKVVIACIIFCLCLLRNLKQLGKIASIASLTIFSFSFTIIAYFFIGLKGKQLCPAASSYGIVISPKVGGLMTFVNFLAYIPATQGAFTAHNMIPTMLSEMEGPNIIKKKVLKIALLIACMSAFCLYMLSGIMGATIFGSAIADNVLVSFQPCKFVWIYIMQFCYGLVVIIVYPLIIYPIKVSFVSYLPQFKEWKVHLTVSVVVVVATMALAMVLESILSIFGFFSSVAGFFMFFYFPIRIYQVLPRLKVNHVEDQKTADSVAVVIVAMALPGDIGENITRIRALSDKFKINNDDGFDQGIPILSRKSFEKSFNVEKDNTYEINKNDTGLMQEIAGEELTSSRQCDAEQLGICRNSVAEKQSVAVNQREVKKRAVIGWILIGFSIICCVVGAVINFMDILNTFMP</sequence>
<dbReference type="GO" id="GO:0015179">
    <property type="term" value="F:L-amino acid transmembrane transporter activity"/>
    <property type="evidence" value="ECO:0007669"/>
    <property type="project" value="TreeGrafter"/>
</dbReference>
<evidence type="ECO:0000259" key="9">
    <source>
        <dbReference type="Pfam" id="PF01490"/>
    </source>
</evidence>
<evidence type="ECO:0000256" key="4">
    <source>
        <dbReference type="ARBA" id="ARBA00022692"/>
    </source>
</evidence>
<feature type="transmembrane region" description="Helical" evidence="8">
    <location>
        <begin position="352"/>
        <end position="370"/>
    </location>
</feature>
<keyword evidence="3" id="KW-0813">Transport</keyword>
<feature type="transmembrane region" description="Helical" evidence="8">
    <location>
        <begin position="91"/>
        <end position="111"/>
    </location>
</feature>
<dbReference type="PANTHER" id="PTHR22950">
    <property type="entry name" value="AMINO ACID TRANSPORTER"/>
    <property type="match status" value="1"/>
</dbReference>
<dbReference type="AlphaFoldDB" id="V6LBM1"/>
<evidence type="ECO:0000313" key="10">
    <source>
        <dbReference type="EMBL" id="EST41865.1"/>
    </source>
</evidence>
<dbReference type="Proteomes" id="UP000018208">
    <property type="component" value="Unassembled WGS sequence"/>
</dbReference>
<feature type="transmembrane region" description="Helical" evidence="8">
    <location>
        <begin position="51"/>
        <end position="70"/>
    </location>
</feature>
<evidence type="ECO:0000256" key="8">
    <source>
        <dbReference type="SAM" id="Phobius"/>
    </source>
</evidence>
<proteinExistence type="inferred from homology"/>
<reference evidence="11" key="2">
    <citation type="submission" date="2020-12" db="EMBL/GenBank/DDBJ databases">
        <title>New Spironucleus salmonicida genome in near-complete chromosomes.</title>
        <authorList>
            <person name="Xu F."/>
            <person name="Kurt Z."/>
            <person name="Jimenez-Gonzalez A."/>
            <person name="Astvaldsson A."/>
            <person name="Andersson J.O."/>
            <person name="Svard S.G."/>
        </authorList>
    </citation>
    <scope>NUCLEOTIDE SEQUENCE</scope>
    <source>
        <strain evidence="11">ATCC 50377</strain>
    </source>
</reference>
<keyword evidence="4 8" id="KW-0812">Transmembrane</keyword>
<evidence type="ECO:0000313" key="11">
    <source>
        <dbReference type="EMBL" id="KAH0573135.1"/>
    </source>
</evidence>
<evidence type="ECO:0000256" key="3">
    <source>
        <dbReference type="ARBA" id="ARBA00022448"/>
    </source>
</evidence>
<dbReference type="Pfam" id="PF01490">
    <property type="entry name" value="Aa_trans"/>
    <property type="match status" value="1"/>
</dbReference>
<keyword evidence="6 8" id="KW-1133">Transmembrane helix</keyword>
<evidence type="ECO:0000256" key="7">
    <source>
        <dbReference type="ARBA" id="ARBA00023136"/>
    </source>
</evidence>
<feature type="transmembrane region" description="Helical" evidence="8">
    <location>
        <begin position="131"/>
        <end position="147"/>
    </location>
</feature>
<dbReference type="PANTHER" id="PTHR22950:SF458">
    <property type="entry name" value="SODIUM-COUPLED NEUTRAL AMINO ACID TRANSPORTER 11-RELATED"/>
    <property type="match status" value="1"/>
</dbReference>
<accession>V6LBM1</accession>
<feature type="transmembrane region" description="Helical" evidence="8">
    <location>
        <begin position="21"/>
        <end position="39"/>
    </location>
</feature>
<evidence type="ECO:0000256" key="2">
    <source>
        <dbReference type="ARBA" id="ARBA00008066"/>
    </source>
</evidence>
<comment type="subcellular location">
    <subcellularLocation>
        <location evidence="1">Membrane</location>
        <topology evidence="1">Multi-pass membrane protein</topology>
    </subcellularLocation>
</comment>
<evidence type="ECO:0000256" key="1">
    <source>
        <dbReference type="ARBA" id="ARBA00004141"/>
    </source>
</evidence>
<feature type="transmembrane region" description="Helical" evidence="8">
    <location>
        <begin position="286"/>
        <end position="307"/>
    </location>
</feature>
<comment type="similarity">
    <text evidence="2">Belongs to the amino acid/polyamine transporter 2 family.</text>
</comment>